<keyword evidence="1" id="KW-1133">Transmembrane helix</keyword>
<name>A0ABT1WPE0_9LACT</name>
<keyword evidence="1" id="KW-0472">Membrane</keyword>
<dbReference type="EMBL" id="JANHNZ010000004">
    <property type="protein sequence ID" value="MCQ9210094.1"/>
    <property type="molecule type" value="Genomic_DNA"/>
</dbReference>
<dbReference type="InterPro" id="IPR018770">
    <property type="entry name" value="ChloroindolylP_hydrolase"/>
</dbReference>
<reference evidence="2" key="3">
    <citation type="journal article" date="2023" name="Microbiol. Resour. Announc.">
        <title>Draft Genome Sequence of Granulicatella sp. Strain S8, Isolated from a Marine Fish, Seriola quinqueradiata.</title>
        <authorList>
            <person name="Lee M."/>
            <person name="Farooq A."/>
            <person name="Jeong J.B."/>
            <person name="Jung M.Y."/>
        </authorList>
    </citation>
    <scope>NUCLEOTIDE SEQUENCE</scope>
    <source>
        <strain evidence="2">S8</strain>
    </source>
</reference>
<gene>
    <name evidence="2" type="ORF">NPA36_05970</name>
</gene>
<reference evidence="2" key="1">
    <citation type="submission" date="2022-07" db="EMBL/GenBank/DDBJ databases">
        <authorList>
            <person name="Jung M.-Y."/>
            <person name="Lee M."/>
        </authorList>
    </citation>
    <scope>NUCLEOTIDE SEQUENCE</scope>
    <source>
        <strain evidence="2">S8</strain>
    </source>
</reference>
<reference evidence="2" key="2">
    <citation type="journal article" date="2023" name="Curr. Microbiol.">
        <title>Granulicatella seriolae sp. nov., a Novel Facultative Anaerobe Isolated from Yellowtail Marine Fish.</title>
        <authorList>
            <person name="Lee M."/>
            <person name="Choi Y.J."/>
            <person name="Farooq A."/>
            <person name="Jeong J.B."/>
            <person name="Jung M.Y."/>
        </authorList>
    </citation>
    <scope>NUCLEOTIDE SEQUENCE</scope>
    <source>
        <strain evidence="2">S8</strain>
    </source>
</reference>
<dbReference type="Pfam" id="PF10112">
    <property type="entry name" value="Halogen_Hydrol"/>
    <property type="match status" value="1"/>
</dbReference>
<feature type="transmembrane region" description="Helical" evidence="1">
    <location>
        <begin position="7"/>
        <end position="24"/>
    </location>
</feature>
<sequence>MKPKSSKILRFIIFVILTFLLFLYFDNNMIYRSNDIVDIAAFFLVFYGLFRLFFPKRSKGQESTRNRRRKKSQRSAEDDMPVLTDEKIEFYSQQGLTQEETFFFRTQLYKAKQHIDHIEVNIKKSTKLEAIEQRYGLLSLVKTYFKDISKEPLRLSQVDGFLYTYLPSLDELTAKYLEINNHATKTQLTYQTLDRTVQTIESICVKIEEDYLQFQKNDFTDANIEMEHVERKMNQTEKPVFEEDDFLFEDY</sequence>
<accession>A0ABT1WPE0</accession>
<evidence type="ECO:0000313" key="3">
    <source>
        <dbReference type="Proteomes" id="UP001059480"/>
    </source>
</evidence>
<keyword evidence="1" id="KW-0812">Transmembrane</keyword>
<dbReference type="Proteomes" id="UP001059480">
    <property type="component" value="Unassembled WGS sequence"/>
</dbReference>
<proteinExistence type="predicted"/>
<keyword evidence="3" id="KW-1185">Reference proteome</keyword>
<evidence type="ECO:0000313" key="2">
    <source>
        <dbReference type="EMBL" id="MCQ9210094.1"/>
    </source>
</evidence>
<dbReference type="RefSeq" id="WP_256945208.1">
    <property type="nucleotide sequence ID" value="NZ_JANHNZ010000004.1"/>
</dbReference>
<organism evidence="2 3">
    <name type="scientific">Granulicatella seriolae</name>
    <dbReference type="NCBI Taxonomy" id="2967226"/>
    <lineage>
        <taxon>Bacteria</taxon>
        <taxon>Bacillati</taxon>
        <taxon>Bacillota</taxon>
        <taxon>Bacilli</taxon>
        <taxon>Lactobacillales</taxon>
        <taxon>Carnobacteriaceae</taxon>
        <taxon>Granulicatella</taxon>
    </lineage>
</organism>
<protein>
    <submittedName>
        <fullName evidence="2">5-bromo-4-chloroindolyl phosphate hydrolysis family protein</fullName>
    </submittedName>
</protein>
<comment type="caution">
    <text evidence="2">The sequence shown here is derived from an EMBL/GenBank/DDBJ whole genome shotgun (WGS) entry which is preliminary data.</text>
</comment>
<evidence type="ECO:0000256" key="1">
    <source>
        <dbReference type="SAM" id="Phobius"/>
    </source>
</evidence>
<feature type="transmembrane region" description="Helical" evidence="1">
    <location>
        <begin position="36"/>
        <end position="54"/>
    </location>
</feature>